<comment type="catalytic activity">
    <reaction evidence="1">
        <text>ATP + protein L-histidine = ADP + protein N-phospho-L-histidine.</text>
        <dbReference type="EC" id="2.7.13.3"/>
    </reaction>
</comment>
<dbReference type="OrthoDB" id="9776552at2"/>
<dbReference type="GO" id="GO:0005524">
    <property type="term" value="F:ATP binding"/>
    <property type="evidence" value="ECO:0007669"/>
    <property type="project" value="UniProtKB-KW"/>
</dbReference>
<dbReference type="SUPFAM" id="SSF158472">
    <property type="entry name" value="HAMP domain-like"/>
    <property type="match status" value="1"/>
</dbReference>
<keyword evidence="10" id="KW-0902">Two-component regulatory system</keyword>
<keyword evidence="6" id="KW-0808">Transferase</keyword>
<comment type="subcellular location">
    <subcellularLocation>
        <location evidence="2">Cell membrane</location>
        <topology evidence="2">Multi-pass membrane protein</topology>
    </subcellularLocation>
</comment>
<evidence type="ECO:0000256" key="1">
    <source>
        <dbReference type="ARBA" id="ARBA00000085"/>
    </source>
</evidence>
<dbReference type="AlphaFoldDB" id="A0A3S1C7N4"/>
<proteinExistence type="predicted"/>
<evidence type="ECO:0000313" key="15">
    <source>
        <dbReference type="EMBL" id="RUT45227.1"/>
    </source>
</evidence>
<comment type="caution">
    <text evidence="15">The sequence shown here is derived from an EMBL/GenBank/DDBJ whole genome shotgun (WGS) entry which is preliminary data.</text>
</comment>
<dbReference type="PANTHER" id="PTHR34220:SF7">
    <property type="entry name" value="SENSOR HISTIDINE KINASE YPDA"/>
    <property type="match status" value="1"/>
</dbReference>
<feature type="domain" description="Histidine kinase" evidence="13">
    <location>
        <begin position="483"/>
        <end position="587"/>
    </location>
</feature>
<evidence type="ECO:0000259" key="13">
    <source>
        <dbReference type="PROSITE" id="PS50109"/>
    </source>
</evidence>
<dbReference type="InterPro" id="IPR005467">
    <property type="entry name" value="His_kinase_dom"/>
</dbReference>
<evidence type="ECO:0000256" key="11">
    <source>
        <dbReference type="ARBA" id="ARBA00023136"/>
    </source>
</evidence>
<dbReference type="InterPro" id="IPR003660">
    <property type="entry name" value="HAMP_dom"/>
</dbReference>
<evidence type="ECO:0000256" key="7">
    <source>
        <dbReference type="ARBA" id="ARBA00022741"/>
    </source>
</evidence>
<evidence type="ECO:0000256" key="5">
    <source>
        <dbReference type="ARBA" id="ARBA00022553"/>
    </source>
</evidence>
<evidence type="ECO:0000256" key="3">
    <source>
        <dbReference type="ARBA" id="ARBA00012438"/>
    </source>
</evidence>
<dbReference type="RefSeq" id="WP_127193119.1">
    <property type="nucleotide sequence ID" value="NZ_RZNY01000013.1"/>
</dbReference>
<dbReference type="GO" id="GO:0005886">
    <property type="term" value="C:plasma membrane"/>
    <property type="evidence" value="ECO:0007669"/>
    <property type="project" value="UniProtKB-SubCell"/>
</dbReference>
<keyword evidence="12" id="KW-1133">Transmembrane helix</keyword>
<dbReference type="PROSITE" id="PS50109">
    <property type="entry name" value="HIS_KIN"/>
    <property type="match status" value="1"/>
</dbReference>
<evidence type="ECO:0000256" key="9">
    <source>
        <dbReference type="ARBA" id="ARBA00022840"/>
    </source>
</evidence>
<evidence type="ECO:0000256" key="6">
    <source>
        <dbReference type="ARBA" id="ARBA00022679"/>
    </source>
</evidence>
<reference evidence="15 16" key="1">
    <citation type="submission" date="2018-12" db="EMBL/GenBank/DDBJ databases">
        <authorList>
            <person name="Sun L."/>
            <person name="Chen Z."/>
        </authorList>
    </citation>
    <scope>NUCLEOTIDE SEQUENCE [LARGE SCALE GENOMIC DNA]</scope>
    <source>
        <strain evidence="15 16">DSM 15890</strain>
    </source>
</reference>
<sequence length="587" mass="67057">MKRPRSLRSKINVYFITMLIVILGIFSLAITQYFKETFRENAVSNGEQIVGQSISTMDTYFSHLKKIIQVLGSNENILKAVEYRNSVDEVDYKYELGNKWTVEYAMQNAIGYNYDIKDIIIIGKDGNALYHSGGSIRQDYNFWEQNWFPSIQDDYAIVNFSGLHAQDYYFNKTDEQTISMFIPVKDYRNVHKNYNATLMFNFYVDKMFYSGDLSFSHAIIIVDSQDNIVWDTSNGLNDEQMNQLKQQLTDDKGSFIVDQTDSNTSPYSVVYDTSRITGWKNIGLKSLDEVDRHIHVLMMFSLYSVLATIAAVLISSMIISKSITKPITKLAQKFKRIPSESLDIDLYDDSTKEILILSTTANKMIQKLHDLNLEVLLEQASAKDAQVRALQHQINPHFLNNTLQNIKALALSNDSQAISEISTILGKMLTYSIYQPYEMVELHREIHHAENFIKIQMYRYPGMFDYEVACPEDLSSVKVPKLILQPIVENAIQHGILKKGHGYIVISIQEEQENIFISVIDNGGGISTEKKEQLQNELKHNQVGSKSSSIGLANIHERVKITYGGHYGIRITSEYGKHTTISIVIPK</sequence>
<dbReference type="Pfam" id="PF02518">
    <property type="entry name" value="HATPase_c"/>
    <property type="match status" value="1"/>
</dbReference>
<keyword evidence="9" id="KW-0067">ATP-binding</keyword>
<dbReference type="InterPro" id="IPR050640">
    <property type="entry name" value="Bact_2-comp_sensor_kinase"/>
</dbReference>
<dbReference type="Gene3D" id="3.30.565.10">
    <property type="entry name" value="Histidine kinase-like ATPase, C-terminal domain"/>
    <property type="match status" value="1"/>
</dbReference>
<organism evidence="15 16">
    <name type="scientific">Paenibacillus anaericanus</name>
    <dbReference type="NCBI Taxonomy" id="170367"/>
    <lineage>
        <taxon>Bacteria</taxon>
        <taxon>Bacillati</taxon>
        <taxon>Bacillota</taxon>
        <taxon>Bacilli</taxon>
        <taxon>Bacillales</taxon>
        <taxon>Paenibacillaceae</taxon>
        <taxon>Paenibacillus</taxon>
    </lineage>
</organism>
<dbReference type="EC" id="2.7.13.3" evidence="3"/>
<gene>
    <name evidence="15" type="ORF">EJP82_16235</name>
</gene>
<evidence type="ECO:0000256" key="2">
    <source>
        <dbReference type="ARBA" id="ARBA00004651"/>
    </source>
</evidence>
<dbReference type="EMBL" id="RZNY01000013">
    <property type="protein sequence ID" value="RUT45227.1"/>
    <property type="molecule type" value="Genomic_DNA"/>
</dbReference>
<keyword evidence="4" id="KW-1003">Cell membrane</keyword>
<dbReference type="InterPro" id="IPR010559">
    <property type="entry name" value="Sig_transdc_His_kin_internal"/>
</dbReference>
<keyword evidence="16" id="KW-1185">Reference proteome</keyword>
<dbReference type="GO" id="GO:0000155">
    <property type="term" value="F:phosphorelay sensor kinase activity"/>
    <property type="evidence" value="ECO:0007669"/>
    <property type="project" value="InterPro"/>
</dbReference>
<evidence type="ECO:0000313" key="16">
    <source>
        <dbReference type="Proteomes" id="UP000279446"/>
    </source>
</evidence>
<keyword evidence="11 12" id="KW-0472">Membrane</keyword>
<dbReference type="Proteomes" id="UP000279446">
    <property type="component" value="Unassembled WGS sequence"/>
</dbReference>
<evidence type="ECO:0000256" key="4">
    <source>
        <dbReference type="ARBA" id="ARBA00022475"/>
    </source>
</evidence>
<dbReference type="SUPFAM" id="SSF55874">
    <property type="entry name" value="ATPase domain of HSP90 chaperone/DNA topoisomerase II/histidine kinase"/>
    <property type="match status" value="1"/>
</dbReference>
<name>A0A3S1C7N4_9BACL</name>
<dbReference type="InterPro" id="IPR003594">
    <property type="entry name" value="HATPase_dom"/>
</dbReference>
<keyword evidence="5" id="KW-0597">Phosphoprotein</keyword>
<protein>
    <recommendedName>
        <fullName evidence="3">histidine kinase</fullName>
        <ecNumber evidence="3">2.7.13.3</ecNumber>
    </recommendedName>
</protein>
<feature type="domain" description="HAMP" evidence="14">
    <location>
        <begin position="321"/>
        <end position="373"/>
    </location>
</feature>
<dbReference type="Gene3D" id="6.10.340.10">
    <property type="match status" value="1"/>
</dbReference>
<keyword evidence="8" id="KW-0418">Kinase</keyword>
<feature type="transmembrane region" description="Helical" evidence="12">
    <location>
        <begin position="296"/>
        <end position="319"/>
    </location>
</feature>
<dbReference type="InterPro" id="IPR036890">
    <property type="entry name" value="HATPase_C_sf"/>
</dbReference>
<keyword evidence="12" id="KW-0812">Transmembrane</keyword>
<keyword evidence="7" id="KW-0547">Nucleotide-binding</keyword>
<evidence type="ECO:0000256" key="8">
    <source>
        <dbReference type="ARBA" id="ARBA00022777"/>
    </source>
</evidence>
<dbReference type="PANTHER" id="PTHR34220">
    <property type="entry name" value="SENSOR HISTIDINE KINASE YPDA"/>
    <property type="match status" value="1"/>
</dbReference>
<evidence type="ECO:0000259" key="14">
    <source>
        <dbReference type="PROSITE" id="PS50885"/>
    </source>
</evidence>
<accession>A0A3S1C7N4</accession>
<feature type="transmembrane region" description="Helical" evidence="12">
    <location>
        <begin position="12"/>
        <end position="34"/>
    </location>
</feature>
<evidence type="ECO:0000256" key="10">
    <source>
        <dbReference type="ARBA" id="ARBA00023012"/>
    </source>
</evidence>
<dbReference type="PROSITE" id="PS50885">
    <property type="entry name" value="HAMP"/>
    <property type="match status" value="1"/>
</dbReference>
<evidence type="ECO:0000256" key="12">
    <source>
        <dbReference type="SAM" id="Phobius"/>
    </source>
</evidence>
<dbReference type="Pfam" id="PF06580">
    <property type="entry name" value="His_kinase"/>
    <property type="match status" value="1"/>
</dbReference>